<feature type="transmembrane region" description="Helical" evidence="1">
    <location>
        <begin position="265"/>
        <end position="284"/>
    </location>
</feature>
<protein>
    <recommendedName>
        <fullName evidence="2">Glycosyltransferase 2-like domain-containing protein</fullName>
    </recommendedName>
</protein>
<name>A0A1F5ZGQ2_9BACT</name>
<evidence type="ECO:0000313" key="4">
    <source>
        <dbReference type="Proteomes" id="UP000177268"/>
    </source>
</evidence>
<dbReference type="Gene3D" id="3.90.550.10">
    <property type="entry name" value="Spore Coat Polysaccharide Biosynthesis Protein SpsA, Chain A"/>
    <property type="match status" value="1"/>
</dbReference>
<dbReference type="STRING" id="1798370.A2Z00_02440"/>
<keyword evidence="1" id="KW-0472">Membrane</keyword>
<evidence type="ECO:0000313" key="3">
    <source>
        <dbReference type="EMBL" id="OGG11312.1"/>
    </source>
</evidence>
<dbReference type="PANTHER" id="PTHR22916:SF64">
    <property type="entry name" value="TRANSFERASE, PUTATIVE-RELATED"/>
    <property type="match status" value="1"/>
</dbReference>
<sequence>MTTAILPKVSFIILTYNDAAGLERCLKSIIRQDYPKRKIEVIVVDDGSEDETVQIAKSYRARVLMNGMHDMYRSWALGLHAVRGDFTYLLEQDIELRDKSFLRQMTRPLLNDRSIAGSFTRKYPRKDQSWTTQFISYHPAQADPLYEFFSPPVERTIIEKKENYFICDYASGKIPPFGRMMYRMKFLRTIPIWHNNKFYDFETLLAMIGSGYTRYAYVPAAGIYHHHAKNLSHLLAKRVRNLKNHYIQTNSPYKYTWFDTGSLSGLLKIFIWVLYANLIFPATIRGIIRACKYRNAVLLMEPIVTITTTDVILYHVLADPLSRKFFLEKLGKTLRGYFRLREKV</sequence>
<comment type="caution">
    <text evidence="3">The sequence shown here is derived from an EMBL/GenBank/DDBJ whole genome shotgun (WGS) entry which is preliminary data.</text>
</comment>
<evidence type="ECO:0000259" key="2">
    <source>
        <dbReference type="Pfam" id="PF00535"/>
    </source>
</evidence>
<dbReference type="Proteomes" id="UP000177268">
    <property type="component" value="Unassembled WGS sequence"/>
</dbReference>
<dbReference type="Pfam" id="PF00535">
    <property type="entry name" value="Glycos_transf_2"/>
    <property type="match status" value="1"/>
</dbReference>
<accession>A0A1F5ZGQ2</accession>
<dbReference type="InterPro" id="IPR029044">
    <property type="entry name" value="Nucleotide-diphossugar_trans"/>
</dbReference>
<reference evidence="3 4" key="1">
    <citation type="journal article" date="2016" name="Nat. Commun.">
        <title>Thousands of microbial genomes shed light on interconnected biogeochemical processes in an aquifer system.</title>
        <authorList>
            <person name="Anantharaman K."/>
            <person name="Brown C.T."/>
            <person name="Hug L.A."/>
            <person name="Sharon I."/>
            <person name="Castelle C.J."/>
            <person name="Probst A.J."/>
            <person name="Thomas B.C."/>
            <person name="Singh A."/>
            <person name="Wilkins M.J."/>
            <person name="Karaoz U."/>
            <person name="Brodie E.L."/>
            <person name="Williams K.H."/>
            <person name="Hubbard S.S."/>
            <person name="Banfield J.F."/>
        </authorList>
    </citation>
    <scope>NUCLEOTIDE SEQUENCE [LARGE SCALE GENOMIC DNA]</scope>
</reference>
<dbReference type="AlphaFoldDB" id="A0A1F5ZGQ2"/>
<feature type="domain" description="Glycosyltransferase 2-like" evidence="2">
    <location>
        <begin position="10"/>
        <end position="154"/>
    </location>
</feature>
<dbReference type="InterPro" id="IPR001173">
    <property type="entry name" value="Glyco_trans_2-like"/>
</dbReference>
<dbReference type="EMBL" id="MFIZ01000033">
    <property type="protein sequence ID" value="OGG11312.1"/>
    <property type="molecule type" value="Genomic_DNA"/>
</dbReference>
<dbReference type="CDD" id="cd00761">
    <property type="entry name" value="Glyco_tranf_GTA_type"/>
    <property type="match status" value="1"/>
</dbReference>
<proteinExistence type="predicted"/>
<dbReference type="PANTHER" id="PTHR22916">
    <property type="entry name" value="GLYCOSYLTRANSFERASE"/>
    <property type="match status" value="1"/>
</dbReference>
<keyword evidence="1" id="KW-1133">Transmembrane helix</keyword>
<dbReference type="SUPFAM" id="SSF53448">
    <property type="entry name" value="Nucleotide-diphospho-sugar transferases"/>
    <property type="match status" value="1"/>
</dbReference>
<evidence type="ECO:0000256" key="1">
    <source>
        <dbReference type="SAM" id="Phobius"/>
    </source>
</evidence>
<feature type="transmembrane region" description="Helical" evidence="1">
    <location>
        <begin position="296"/>
        <end position="317"/>
    </location>
</feature>
<organism evidence="3 4">
    <name type="scientific">Candidatus Gottesmanbacteria bacterium RBG_13_45_10</name>
    <dbReference type="NCBI Taxonomy" id="1798370"/>
    <lineage>
        <taxon>Bacteria</taxon>
        <taxon>Candidatus Gottesmaniibacteriota</taxon>
    </lineage>
</organism>
<keyword evidence="1" id="KW-0812">Transmembrane</keyword>
<gene>
    <name evidence="3" type="ORF">A2Z00_02440</name>
</gene>